<dbReference type="Proteomes" id="UP001409291">
    <property type="component" value="Unassembled WGS sequence"/>
</dbReference>
<evidence type="ECO:0000313" key="2">
    <source>
        <dbReference type="Proteomes" id="UP001409291"/>
    </source>
</evidence>
<dbReference type="PIRSF" id="PIRSF032285">
    <property type="entry name" value="UCP032285"/>
    <property type="match status" value="1"/>
</dbReference>
<comment type="caution">
    <text evidence="1">The sequence shown here is derived from an EMBL/GenBank/DDBJ whole genome shotgun (WGS) entry which is preliminary data.</text>
</comment>
<evidence type="ECO:0000313" key="1">
    <source>
        <dbReference type="EMBL" id="MEN5377816.1"/>
    </source>
</evidence>
<dbReference type="EMBL" id="JBDJNQ010000004">
    <property type="protein sequence ID" value="MEN5377816.1"/>
    <property type="molecule type" value="Genomic_DNA"/>
</dbReference>
<dbReference type="Gene3D" id="3.40.1350.140">
    <property type="entry name" value="MepB-like"/>
    <property type="match status" value="1"/>
</dbReference>
<dbReference type="InterPro" id="IPR011235">
    <property type="entry name" value="MepB-like"/>
</dbReference>
<keyword evidence="2" id="KW-1185">Reference proteome</keyword>
<accession>A0ABV0BSV5</accession>
<gene>
    <name evidence="1" type="ORF">ABE541_11120</name>
</gene>
<dbReference type="Pfam" id="PF08877">
    <property type="entry name" value="MepB-like"/>
    <property type="match status" value="1"/>
</dbReference>
<dbReference type="RefSeq" id="WP_168126865.1">
    <property type="nucleotide sequence ID" value="NZ_JBDJLH010000002.1"/>
</dbReference>
<protein>
    <submittedName>
        <fullName evidence="1">MepB family protein</fullName>
    </submittedName>
</protein>
<reference evidence="1 2" key="1">
    <citation type="submission" date="2024-04" db="EMBL/GenBank/DDBJ databases">
        <title>WGS of bacteria from Torrens River.</title>
        <authorList>
            <person name="Wyrsch E.R."/>
            <person name="Drigo B."/>
        </authorList>
    </citation>
    <scope>NUCLEOTIDE SEQUENCE [LARGE SCALE GENOMIC DNA]</scope>
    <source>
        <strain evidence="1 2">TWI391</strain>
    </source>
</reference>
<name>A0ABV0BSV5_9SPHI</name>
<proteinExistence type="predicted"/>
<sequence>MAHRKYERESQEYDAQNFDLDHLKIKYRKAKITPKKIGQFVTLWYRDAAGITTPYAGSNPIDFYIIATRKDNDFGLFIFPRSILLKHGILRGECKAGKRGFRVYPNWDIAENKQAKQTQLWQKLYFIEILAGEEVDLKKAKQLLTL</sequence>
<dbReference type="InterPro" id="IPR038231">
    <property type="entry name" value="MepB-like_sf"/>
</dbReference>
<organism evidence="1 2">
    <name type="scientific">Sphingobacterium kitahiroshimense</name>
    <dbReference type="NCBI Taxonomy" id="470446"/>
    <lineage>
        <taxon>Bacteria</taxon>
        <taxon>Pseudomonadati</taxon>
        <taxon>Bacteroidota</taxon>
        <taxon>Sphingobacteriia</taxon>
        <taxon>Sphingobacteriales</taxon>
        <taxon>Sphingobacteriaceae</taxon>
        <taxon>Sphingobacterium</taxon>
    </lineage>
</organism>